<feature type="region of interest" description="Disordered" evidence="1">
    <location>
        <begin position="1"/>
        <end position="39"/>
    </location>
</feature>
<comment type="caution">
    <text evidence="2">The sequence shown here is derived from an EMBL/GenBank/DDBJ whole genome shotgun (WGS) entry which is preliminary data.</text>
</comment>
<dbReference type="AlphaFoldDB" id="A0A5J4W9X9"/>
<name>A0A5J4W9X9_9EUKA</name>
<proteinExistence type="predicted"/>
<evidence type="ECO:0000256" key="1">
    <source>
        <dbReference type="SAM" id="MobiDB-lite"/>
    </source>
</evidence>
<gene>
    <name evidence="2" type="ORF">EZS28_012736</name>
</gene>
<dbReference type="Proteomes" id="UP000324800">
    <property type="component" value="Unassembled WGS sequence"/>
</dbReference>
<feature type="compositionally biased region" description="Polar residues" evidence="1">
    <location>
        <begin position="10"/>
        <end position="34"/>
    </location>
</feature>
<protein>
    <submittedName>
        <fullName evidence="2">Uncharacterized protein</fullName>
    </submittedName>
</protein>
<dbReference type="EMBL" id="SNRW01002777">
    <property type="protein sequence ID" value="KAA6391738.1"/>
    <property type="molecule type" value="Genomic_DNA"/>
</dbReference>
<sequence>MKASEVPSLMGTNWSKQVSNQGTSTKFESSIQRSQPEESQHKIGLLRQYRRNAIDVVRDIEEIITRYHNQNRPVKGGVLKQSLSYCKEGIVRKVKNSRLFYAQRRICFVTLQDGGRQGCQAVNTKTGLCCDVGYPFCTQSRAIGSRINALPCVQFQGRDILLYCNAIRHQACTEDISQVDETSHWLHQNKFQPEKSSLLRRSSSTGVRPNRTQGQISSSFIVSTQSGLDYQRNQVQSGTQSDLQVPWMDVRYCQHDIIHNQKEENQAYLGIKQMDKSYQQQETCQTERSCKADRFSQLSSSPISTGFSPFEITQLIKVEKLSQGRLGQGNNSSEIRSKGNQMVEETIRNQFISIFDNTQPRSVINNRCIGLGMGRSSSAPKRGRNHGPWGSGKELETYFIQLERDSINPLLSKKIRVNTSQQINSSPRNPNGQHDYSIQYTKTGCYWSISKANIDNIRIERSKQDSIINNIPARNSKQGGRLIIQTQSRRRLLHSQTESAENNEIVGGNCNNRCFLDQIQSSSLALFFSQNRLSGSSKRWTQDQLKQRVSMDPQSNTINWKLPQQNQGRISTASNHYYANMDLPVLVQPVQPINGQKA</sequence>
<reference evidence="2 3" key="1">
    <citation type="submission" date="2019-03" db="EMBL/GenBank/DDBJ databases">
        <title>Single cell metagenomics reveals metabolic interactions within the superorganism composed of flagellate Streblomastix strix and complex community of Bacteroidetes bacteria on its surface.</title>
        <authorList>
            <person name="Treitli S.C."/>
            <person name="Kolisko M."/>
            <person name="Husnik F."/>
            <person name="Keeling P."/>
            <person name="Hampl V."/>
        </authorList>
    </citation>
    <scope>NUCLEOTIDE SEQUENCE [LARGE SCALE GENOMIC DNA]</scope>
    <source>
        <strain evidence="2">ST1C</strain>
    </source>
</reference>
<evidence type="ECO:0000313" key="3">
    <source>
        <dbReference type="Proteomes" id="UP000324800"/>
    </source>
</evidence>
<accession>A0A5J4W9X9</accession>
<evidence type="ECO:0000313" key="2">
    <source>
        <dbReference type="EMBL" id="KAA6391738.1"/>
    </source>
</evidence>
<organism evidence="2 3">
    <name type="scientific">Streblomastix strix</name>
    <dbReference type="NCBI Taxonomy" id="222440"/>
    <lineage>
        <taxon>Eukaryota</taxon>
        <taxon>Metamonada</taxon>
        <taxon>Preaxostyla</taxon>
        <taxon>Oxymonadida</taxon>
        <taxon>Streblomastigidae</taxon>
        <taxon>Streblomastix</taxon>
    </lineage>
</organism>